<evidence type="ECO:0000313" key="6">
    <source>
        <dbReference type="EMBL" id="RMH88374.1"/>
    </source>
</evidence>
<dbReference type="PANTHER" id="PTHR43630:SF1">
    <property type="entry name" value="POLY-BETA-1,6-N-ACETYL-D-GLUCOSAMINE SYNTHASE"/>
    <property type="match status" value="1"/>
</dbReference>
<evidence type="ECO:0000256" key="4">
    <source>
        <dbReference type="SAM" id="Phobius"/>
    </source>
</evidence>
<keyword evidence="4" id="KW-0472">Membrane</keyword>
<feature type="transmembrane region" description="Helical" evidence="4">
    <location>
        <begin position="335"/>
        <end position="354"/>
    </location>
</feature>
<name>A0A3M2HRH1_9GAMM</name>
<feature type="transmembrane region" description="Helical" evidence="4">
    <location>
        <begin position="6"/>
        <end position="22"/>
    </location>
</feature>
<keyword evidence="3 6" id="KW-0808">Transferase</keyword>
<keyword evidence="4" id="KW-0812">Transmembrane</keyword>
<dbReference type="GO" id="GO:0016757">
    <property type="term" value="F:glycosyltransferase activity"/>
    <property type="evidence" value="ECO:0007669"/>
    <property type="project" value="UniProtKB-KW"/>
</dbReference>
<proteinExistence type="inferred from homology"/>
<feature type="transmembrane region" description="Helical" evidence="4">
    <location>
        <begin position="304"/>
        <end position="328"/>
    </location>
</feature>
<accession>A0A3M2HRH1</accession>
<gene>
    <name evidence="6" type="ORF">EBB59_11935</name>
</gene>
<organism evidence="6 7">
    <name type="scientific">Solilutibacter pythonis</name>
    <dbReference type="NCBI Taxonomy" id="2483112"/>
    <lineage>
        <taxon>Bacteria</taxon>
        <taxon>Pseudomonadati</taxon>
        <taxon>Pseudomonadota</taxon>
        <taxon>Gammaproteobacteria</taxon>
        <taxon>Lysobacterales</taxon>
        <taxon>Lysobacteraceae</taxon>
        <taxon>Solilutibacter</taxon>
    </lineage>
</organism>
<dbReference type="EMBL" id="RFLY01000020">
    <property type="protein sequence ID" value="RMH88374.1"/>
    <property type="molecule type" value="Genomic_DNA"/>
</dbReference>
<evidence type="ECO:0000256" key="1">
    <source>
        <dbReference type="ARBA" id="ARBA00006739"/>
    </source>
</evidence>
<dbReference type="CDD" id="cd06423">
    <property type="entry name" value="CESA_like"/>
    <property type="match status" value="1"/>
</dbReference>
<dbReference type="Gene3D" id="3.90.550.10">
    <property type="entry name" value="Spore Coat Polysaccharide Biosynthesis Protein SpsA, Chain A"/>
    <property type="match status" value="1"/>
</dbReference>
<feature type="transmembrane region" description="Helical" evidence="4">
    <location>
        <begin position="271"/>
        <end position="292"/>
    </location>
</feature>
<keyword evidence="4" id="KW-1133">Transmembrane helix</keyword>
<evidence type="ECO:0000256" key="2">
    <source>
        <dbReference type="ARBA" id="ARBA00022676"/>
    </source>
</evidence>
<comment type="caution">
    <text evidence="6">The sequence shown here is derived from an EMBL/GenBank/DDBJ whole genome shotgun (WGS) entry which is preliminary data.</text>
</comment>
<keyword evidence="7" id="KW-1185">Reference proteome</keyword>
<dbReference type="Proteomes" id="UP000275012">
    <property type="component" value="Unassembled WGS sequence"/>
</dbReference>
<dbReference type="InterPro" id="IPR029044">
    <property type="entry name" value="Nucleotide-diphossugar_trans"/>
</dbReference>
<evidence type="ECO:0000313" key="7">
    <source>
        <dbReference type="Proteomes" id="UP000275012"/>
    </source>
</evidence>
<reference evidence="6 7" key="1">
    <citation type="submission" date="2018-10" db="EMBL/GenBank/DDBJ databases">
        <title>Proposal of Lysobacter pythonis sp. nov. isolated from royal pythons (Python regius).</title>
        <authorList>
            <person name="Hans-Juergen B."/>
            <person name="Huptas C."/>
            <person name="Sandra B."/>
            <person name="Igor L."/>
            <person name="Joachim S."/>
            <person name="Siegfried S."/>
            <person name="Mareike W."/>
            <person name="Peter K."/>
        </authorList>
    </citation>
    <scope>NUCLEOTIDE SEQUENCE [LARGE SCALE GENOMIC DNA]</scope>
    <source>
        <strain evidence="6 7">4284/11</strain>
    </source>
</reference>
<sequence length="380" mass="42435">MKTIAFFMMAAIALGYLLLVTLRRKASANFRSVDAIIPCFNEEACIADSLTYLMRNPYFNRVICVNDGSTDGTAAELARLQQEYGERLVVVSQTNTGKGGALMKGLQYVTTDQVFLTDADTYVPPDKSIGFLLAEIEAGADAAGGIPSSNLRNGAGLLPHIRASVKLPMIIIKRTFQQMLGGAPFIISGACGMFKTEVLRKYPFSDRTKVEDLDLTWQLVAAGHKVRQANRCIVYPQECNTVTEEWKRWRRWIVGYAVCMRLYPRLLITRFGLFSILPMLGLVMLGVAVYAINWADSFSNEGPIGIFHSLFPLTWVLVVMAIGMFCAVFHQRKRLVFLAPLAICYVLLAYAIWISHGIKGLFTGREPARDKPTRYPHVER</sequence>
<evidence type="ECO:0000256" key="3">
    <source>
        <dbReference type="ARBA" id="ARBA00022679"/>
    </source>
</evidence>
<dbReference type="OrthoDB" id="9811884at2"/>
<dbReference type="AlphaFoldDB" id="A0A3M2HRH1"/>
<keyword evidence="2" id="KW-0328">Glycosyltransferase</keyword>
<dbReference type="SUPFAM" id="SSF53448">
    <property type="entry name" value="Nucleotide-diphospho-sugar transferases"/>
    <property type="match status" value="1"/>
</dbReference>
<dbReference type="InterPro" id="IPR001173">
    <property type="entry name" value="Glyco_trans_2-like"/>
</dbReference>
<comment type="similarity">
    <text evidence="1">Belongs to the glycosyltransferase 2 family.</text>
</comment>
<evidence type="ECO:0000259" key="5">
    <source>
        <dbReference type="Pfam" id="PF00535"/>
    </source>
</evidence>
<dbReference type="Pfam" id="PF00535">
    <property type="entry name" value="Glycos_transf_2"/>
    <property type="match status" value="1"/>
</dbReference>
<feature type="domain" description="Glycosyltransferase 2-like" evidence="5">
    <location>
        <begin position="35"/>
        <end position="201"/>
    </location>
</feature>
<protein>
    <submittedName>
        <fullName evidence="6">Glycosyltransferase family 2 protein</fullName>
    </submittedName>
</protein>
<dbReference type="PANTHER" id="PTHR43630">
    <property type="entry name" value="POLY-BETA-1,6-N-ACETYL-D-GLUCOSAMINE SYNTHASE"/>
    <property type="match status" value="1"/>
</dbReference>